<reference evidence="6 7" key="1">
    <citation type="journal article" date="2018" name="Arch. Microbiol.">
        <title>New insights into the metabolic potential of the phototrophic purple bacterium Rhodopila globiformis DSM 161(T) from its draft genome sequence and evidence for a vanadium-dependent nitrogenase.</title>
        <authorList>
            <person name="Imhoff J.F."/>
            <person name="Rahn T."/>
            <person name="Kunzel S."/>
            <person name="Neulinger S.C."/>
        </authorList>
    </citation>
    <scope>NUCLEOTIDE SEQUENCE [LARGE SCALE GENOMIC DNA]</scope>
    <source>
        <strain evidence="6 7">DSM 161</strain>
    </source>
</reference>
<dbReference type="GO" id="GO:0005886">
    <property type="term" value="C:plasma membrane"/>
    <property type="evidence" value="ECO:0007669"/>
    <property type="project" value="InterPro"/>
</dbReference>
<keyword evidence="4" id="KW-0472">Membrane</keyword>
<evidence type="ECO:0000259" key="5">
    <source>
        <dbReference type="Pfam" id="PF04357"/>
    </source>
</evidence>
<gene>
    <name evidence="6" type="ORF">CCS01_29340</name>
</gene>
<proteinExistence type="predicted"/>
<dbReference type="PANTHER" id="PTHR36985:SF1">
    <property type="entry name" value="TRANSLOCATION AND ASSEMBLY MODULE SUBUNIT TAMB"/>
    <property type="match status" value="1"/>
</dbReference>
<dbReference type="InterPro" id="IPR007452">
    <property type="entry name" value="TamB_C"/>
</dbReference>
<dbReference type="Pfam" id="PF04357">
    <property type="entry name" value="TamB"/>
    <property type="match status" value="1"/>
</dbReference>
<keyword evidence="7" id="KW-1185">Reference proteome</keyword>
<keyword evidence="2" id="KW-0812">Transmembrane</keyword>
<protein>
    <recommendedName>
        <fullName evidence="5">Translocation and assembly module TamB C-terminal domain-containing protein</fullName>
    </recommendedName>
</protein>
<dbReference type="GO" id="GO:0009306">
    <property type="term" value="P:protein secretion"/>
    <property type="evidence" value="ECO:0007669"/>
    <property type="project" value="InterPro"/>
</dbReference>
<feature type="domain" description="Translocation and assembly module TamB C-terminal" evidence="5">
    <location>
        <begin position="984"/>
        <end position="1334"/>
    </location>
</feature>
<organism evidence="6 7">
    <name type="scientific">Rhodopila globiformis</name>
    <name type="common">Rhodopseudomonas globiformis</name>
    <dbReference type="NCBI Taxonomy" id="1071"/>
    <lineage>
        <taxon>Bacteria</taxon>
        <taxon>Pseudomonadati</taxon>
        <taxon>Pseudomonadota</taxon>
        <taxon>Alphaproteobacteria</taxon>
        <taxon>Acetobacterales</taxon>
        <taxon>Acetobacteraceae</taxon>
        <taxon>Rhodopila</taxon>
    </lineage>
</organism>
<name>A0A2S6MWV5_RHOGL</name>
<comment type="caution">
    <text evidence="6">The sequence shown here is derived from an EMBL/GenBank/DDBJ whole genome shotgun (WGS) entry which is preliminary data.</text>
</comment>
<evidence type="ECO:0000256" key="4">
    <source>
        <dbReference type="ARBA" id="ARBA00023136"/>
    </source>
</evidence>
<dbReference type="OrthoDB" id="7784409at2"/>
<dbReference type="RefSeq" id="WP_104522405.1">
    <property type="nucleotide sequence ID" value="NZ_NHRY01000266.1"/>
</dbReference>
<evidence type="ECO:0000313" key="7">
    <source>
        <dbReference type="Proteomes" id="UP000239724"/>
    </source>
</evidence>
<sequence>MTRRLLKWFAWILATLLALPMVAIAGVLVLANLDIGRHLIEKETRSLTGGMVTLRGLGGRFPDALRVGQIQVSDAKGPYVTVSDVILDWSPLKLFEGVAQIDRLQAARVDLARLPESQSKTKSGSSFSLPVRVDLRSLKVDQAVIGAPVAGVPATLALTGSADLTTLTQGTVTLDARRLDSPGTYAVHGTVTPHDIQAAITAEEPAKGLIARIAHVPDVGPLAVRASANGPRDDLGTHLDLSAGPLKASVAGTVDLDHETGHLAVKAQAPAMTPGPGISWQSILVDATVSGALTKPDANGTVRIDDLTAAGARIGSIAADVKGNTGQLNLHAVVQDLHIPGSKPDVLAAAPVTLDAAANLDAADRPFTFALHHPLISVDGNGQAGGTQKVAAHLVLPDLGPLAAIGGTNIQGSTDLNLTAEVDGDTRTATVKGRVAITGGMAPVPALIGDDGRVDLAASMHGQDITLSHLTINGKALDVTADGGMSGQTVNLNTTIGLSNLTAVQPGLSGKVAVTAHASGALDALKAQADIDADIAAKGYEPGHVTAHVDASGLPHAPHAVVNANGTLLGAPLVLALTADETDGVIKADISKADWKSLQAKGAVSLAQSAVLPKGKLQVTLGHLADLEPLIGKAIAGEAKATLDSDDQATRLTLTVRNAALPGTAAISKAVLQATVTDPTGHPTIDGSLVADGVSAGSAHSISARMTAKGPLDAVGLTVSADAPDIAGGPARLATAGTLDATNRTLALARLEASWKQQVLRLLSPAKFSFANGIAMDRVRLGFRQAELAVSGRVGSKLDLTATLRNLPADVAAIVDPSLAADGVIAADARLTGTSARPEGTIRVTANGVHLRKGPGQALPAANLAANVTLLGTAARLDTRLTAGPSHVTLTGTAPLSKEGSLDLKTDARIDLAMLDPLLLAEGRRARGEVTLNAAVTGTVAAPRVNGVADLRRGEVIDYALGVRVHDIVATVQASGDTIRLTRLSGKAGPGTLGGDGTIGLAGAMPVNLHFFANDARPISSELLTALIDLNLTVQGEVKGDLQASGTLHVRRADIRIPDKLPPGIAVLPVRSANAPPPPPPPQTPQTIIALNLTLDAPEQVFIRGRGLDAEVGGKIHIGGTTAKPVPEGGLHLRHGTLSIIGTTLKFTEGTIDFSGGSFTNPSLHFVATSTTTAIVATLTVSGTARDPQITLSSVPELPQDEILAQLLFNTSTSKLSPLQLAQIAAALASLSGATSGFDPLDKLRTTFGLDRLSVGSDAAGNPTVEAGRYIARGVYVGAKQSASGTGSQATVQVDLTKGLKLEATAGSASLQSATGSSNSGDEASVGLTYQFEY</sequence>
<dbReference type="EMBL" id="NHRY01000266">
    <property type="protein sequence ID" value="PPQ26837.1"/>
    <property type="molecule type" value="Genomic_DNA"/>
</dbReference>
<accession>A0A2S6MWV5</accession>
<evidence type="ECO:0000256" key="1">
    <source>
        <dbReference type="ARBA" id="ARBA00004167"/>
    </source>
</evidence>
<evidence type="ECO:0000256" key="2">
    <source>
        <dbReference type="ARBA" id="ARBA00022692"/>
    </source>
</evidence>
<dbReference type="PANTHER" id="PTHR36985">
    <property type="entry name" value="TRANSLOCATION AND ASSEMBLY MODULE SUBUNIT TAMB"/>
    <property type="match status" value="1"/>
</dbReference>
<comment type="subcellular location">
    <subcellularLocation>
        <location evidence="1">Membrane</location>
        <topology evidence="1">Single-pass membrane protein</topology>
    </subcellularLocation>
</comment>
<keyword evidence="3" id="KW-1133">Transmembrane helix</keyword>
<dbReference type="Proteomes" id="UP000239724">
    <property type="component" value="Unassembled WGS sequence"/>
</dbReference>
<evidence type="ECO:0000256" key="3">
    <source>
        <dbReference type="ARBA" id="ARBA00022989"/>
    </source>
</evidence>
<evidence type="ECO:0000313" key="6">
    <source>
        <dbReference type="EMBL" id="PPQ26837.1"/>
    </source>
</evidence>